<dbReference type="PANTHER" id="PTHR43335:SF3">
    <property type="entry name" value="ABC TRANSPORTER"/>
    <property type="match status" value="1"/>
</dbReference>
<evidence type="ECO:0000256" key="2">
    <source>
        <dbReference type="ARBA" id="ARBA00022448"/>
    </source>
</evidence>
<dbReference type="SUPFAM" id="SSF52540">
    <property type="entry name" value="P-loop containing nucleoside triphosphate hydrolases"/>
    <property type="match status" value="1"/>
</dbReference>
<protein>
    <submittedName>
        <fullName evidence="4">ABC transporter ATP-binding protein YbhF</fullName>
    </submittedName>
</protein>
<keyword evidence="4" id="KW-0067">ATP-binding</keyword>
<gene>
    <name evidence="4" type="ORF">SCFA_3430001</name>
</gene>
<dbReference type="EMBL" id="CAADRN010000272">
    <property type="protein sequence ID" value="VFU16839.1"/>
    <property type="molecule type" value="Genomic_DNA"/>
</dbReference>
<keyword evidence="2" id="KW-0813">Transport</keyword>
<keyword evidence="4" id="KW-0547">Nucleotide-binding</keyword>
<feature type="domain" description="ABC transporter" evidence="3">
    <location>
        <begin position="8"/>
        <end position="96"/>
    </location>
</feature>
<sequence length="181" mass="20532">MEVLGYDIRKSERFKHQLGLVTQGKSLFQDLRAGENLDFLAALKNAGRENCHRVIERFQLTDYLSLPVTALEAGVYQRLALACALLNEPELLLADDLFQSIDPASHHIILRELKEYLACGGTCILSFNNMDAYSKNDLYSSISRVGWLEQGRLTVCQPGEARDQWDRRLKSFEEQSGENHA</sequence>
<accession>A0A485M3V1</accession>
<name>A0A485M3V1_9ZZZZ</name>
<evidence type="ECO:0000259" key="3">
    <source>
        <dbReference type="Pfam" id="PF00005"/>
    </source>
</evidence>
<proteinExistence type="inferred from homology"/>
<dbReference type="Pfam" id="PF00005">
    <property type="entry name" value="ABC_tran"/>
    <property type="match status" value="1"/>
</dbReference>
<dbReference type="GO" id="GO:0016887">
    <property type="term" value="F:ATP hydrolysis activity"/>
    <property type="evidence" value="ECO:0007669"/>
    <property type="project" value="InterPro"/>
</dbReference>
<dbReference type="GO" id="GO:0005524">
    <property type="term" value="F:ATP binding"/>
    <property type="evidence" value="ECO:0007669"/>
    <property type="project" value="UniProtKB-KW"/>
</dbReference>
<dbReference type="PANTHER" id="PTHR43335">
    <property type="entry name" value="ABC TRANSPORTER, ATP-BINDING PROTEIN"/>
    <property type="match status" value="1"/>
</dbReference>
<dbReference type="Gene3D" id="3.40.50.300">
    <property type="entry name" value="P-loop containing nucleotide triphosphate hydrolases"/>
    <property type="match status" value="1"/>
</dbReference>
<evidence type="ECO:0000313" key="4">
    <source>
        <dbReference type="EMBL" id="VFU16839.1"/>
    </source>
</evidence>
<dbReference type="InterPro" id="IPR003439">
    <property type="entry name" value="ABC_transporter-like_ATP-bd"/>
</dbReference>
<dbReference type="AlphaFoldDB" id="A0A485M3V1"/>
<dbReference type="InterPro" id="IPR027417">
    <property type="entry name" value="P-loop_NTPase"/>
</dbReference>
<comment type="similarity">
    <text evidence="1">Belongs to the ABC transporter superfamily.</text>
</comment>
<reference evidence="4" key="1">
    <citation type="submission" date="2019-03" db="EMBL/GenBank/DDBJ databases">
        <authorList>
            <person name="Hao L."/>
        </authorList>
    </citation>
    <scope>NUCLEOTIDE SEQUENCE</scope>
</reference>
<evidence type="ECO:0000256" key="1">
    <source>
        <dbReference type="ARBA" id="ARBA00005417"/>
    </source>
</evidence>
<organism evidence="4">
    <name type="scientific">anaerobic digester metagenome</name>
    <dbReference type="NCBI Taxonomy" id="1263854"/>
    <lineage>
        <taxon>unclassified sequences</taxon>
        <taxon>metagenomes</taxon>
        <taxon>ecological metagenomes</taxon>
    </lineage>
</organism>